<feature type="transmembrane region" description="Helical" evidence="1">
    <location>
        <begin position="156"/>
        <end position="177"/>
    </location>
</feature>
<protein>
    <submittedName>
        <fullName evidence="2">Uncharacterized protein</fullName>
    </submittedName>
</protein>
<dbReference type="EMBL" id="JAUJEB010000001">
    <property type="protein sequence ID" value="MDN5211994.1"/>
    <property type="molecule type" value="Genomic_DNA"/>
</dbReference>
<sequence length="297" mass="34587">MPKRISIHIFTLFLLYPGWLCAQQLRPNGLFLSDSVKIGEEVAYSLSIEYERDKNLIFPDSLYDFAPFEYIKKVEFPTKSDSAKSFDSVIYYLNTFEVDPVQKLALPIFLTAAGDSISYFAQEDSILLQQLIKQMPDSIVLKENSAYSDVKLDFNYPYLIFALCLLILVAIAVILLFGKQIKRKISLYRLRKQHEKFLLTFNRMLSNTQNRKEDAESLLLVWKKYMEKLERAPFTKLTTKEIVQIRPDDTLKSNLKTIDKGIYGHENLKNLTISFSELKDYAFERLNIKMNLIKNAK</sequence>
<dbReference type="Proteomes" id="UP001172083">
    <property type="component" value="Unassembled WGS sequence"/>
</dbReference>
<reference evidence="2" key="1">
    <citation type="submission" date="2023-06" db="EMBL/GenBank/DDBJ databases">
        <title>Genomic of Agaribacillus aureum.</title>
        <authorList>
            <person name="Wang G."/>
        </authorList>
    </citation>
    <scope>NUCLEOTIDE SEQUENCE</scope>
    <source>
        <strain evidence="2">BMA12</strain>
    </source>
</reference>
<evidence type="ECO:0000256" key="1">
    <source>
        <dbReference type="SAM" id="Phobius"/>
    </source>
</evidence>
<gene>
    <name evidence="2" type="ORF">QQ020_08025</name>
</gene>
<proteinExistence type="predicted"/>
<keyword evidence="1" id="KW-0472">Membrane</keyword>
<evidence type="ECO:0000313" key="2">
    <source>
        <dbReference type="EMBL" id="MDN5211994.1"/>
    </source>
</evidence>
<dbReference type="RefSeq" id="WP_346757321.1">
    <property type="nucleotide sequence ID" value="NZ_JAUJEB010000001.1"/>
</dbReference>
<evidence type="ECO:0000313" key="3">
    <source>
        <dbReference type="Proteomes" id="UP001172083"/>
    </source>
</evidence>
<organism evidence="2 3">
    <name type="scientific">Agaribacillus aureus</name>
    <dbReference type="NCBI Taxonomy" id="3051825"/>
    <lineage>
        <taxon>Bacteria</taxon>
        <taxon>Pseudomonadati</taxon>
        <taxon>Bacteroidota</taxon>
        <taxon>Cytophagia</taxon>
        <taxon>Cytophagales</taxon>
        <taxon>Splendidivirgaceae</taxon>
        <taxon>Agaribacillus</taxon>
    </lineage>
</organism>
<keyword evidence="1" id="KW-0812">Transmembrane</keyword>
<keyword evidence="1" id="KW-1133">Transmembrane helix</keyword>
<keyword evidence="3" id="KW-1185">Reference proteome</keyword>
<name>A0ABT8L2R9_9BACT</name>
<comment type="caution">
    <text evidence="2">The sequence shown here is derived from an EMBL/GenBank/DDBJ whole genome shotgun (WGS) entry which is preliminary data.</text>
</comment>
<accession>A0ABT8L2R9</accession>